<name>A0A979FQZ9_HYAAZ</name>
<dbReference type="KEGG" id="hazt:108677522"/>
<reference evidence="2" key="1">
    <citation type="submission" date="2025-08" db="UniProtKB">
        <authorList>
            <consortium name="RefSeq"/>
        </authorList>
    </citation>
    <scope>IDENTIFICATION</scope>
    <source>
        <tissue evidence="2">Whole organism</tissue>
    </source>
</reference>
<proteinExistence type="predicted"/>
<organism evidence="1 2">
    <name type="scientific">Hyalella azteca</name>
    <name type="common">Amphipod</name>
    <dbReference type="NCBI Taxonomy" id="294128"/>
    <lineage>
        <taxon>Eukaryota</taxon>
        <taxon>Metazoa</taxon>
        <taxon>Ecdysozoa</taxon>
        <taxon>Arthropoda</taxon>
        <taxon>Crustacea</taxon>
        <taxon>Multicrustacea</taxon>
        <taxon>Malacostraca</taxon>
        <taxon>Eumalacostraca</taxon>
        <taxon>Peracarida</taxon>
        <taxon>Amphipoda</taxon>
        <taxon>Senticaudata</taxon>
        <taxon>Talitrida</taxon>
        <taxon>Talitroidea</taxon>
        <taxon>Hyalellidae</taxon>
        <taxon>Hyalella</taxon>
    </lineage>
</organism>
<keyword evidence="1" id="KW-1185">Reference proteome</keyword>
<dbReference type="GeneID" id="108677522"/>
<dbReference type="AlphaFoldDB" id="A0A979FQZ9"/>
<protein>
    <submittedName>
        <fullName evidence="2">Uncharacterized protein LOC108677522</fullName>
    </submittedName>
</protein>
<accession>A0A979FQZ9</accession>
<sequence>MAVTRRKRGCKHFVTKFLQTHSSSSLRRVHNKTHRNLLRCGAEEYTMKFKNLSLLLLLLCAMSAVAFPSGIQLSLPSLTNTDTSSTSIWSALTSALSFGTFGTSTSTSTTGLSSLFSTSSNPYTITLG</sequence>
<dbReference type="RefSeq" id="XP_047739533.1">
    <property type="nucleotide sequence ID" value="XM_047883577.1"/>
</dbReference>
<gene>
    <name evidence="2" type="primary">LOC108677522</name>
</gene>
<dbReference type="Proteomes" id="UP000694843">
    <property type="component" value="Unplaced"/>
</dbReference>
<evidence type="ECO:0000313" key="2">
    <source>
        <dbReference type="RefSeq" id="XP_047739533.1"/>
    </source>
</evidence>
<evidence type="ECO:0000313" key="1">
    <source>
        <dbReference type="Proteomes" id="UP000694843"/>
    </source>
</evidence>